<organism evidence="1 2">
    <name type="scientific">Candidatus Pseudobacter hemicellulosilyticus</name>
    <dbReference type="NCBI Taxonomy" id="3121375"/>
    <lineage>
        <taxon>Bacteria</taxon>
        <taxon>Pseudomonadati</taxon>
        <taxon>Bacteroidota</taxon>
        <taxon>Chitinophagia</taxon>
        <taxon>Chitinophagales</taxon>
        <taxon>Chitinophagaceae</taxon>
        <taxon>Pseudobacter</taxon>
    </lineage>
</organism>
<sequence length="88" mass="10312">MERDKRTKGIKKLIESKDIKTLVEILDDHDFPVTSLAKSLRTNTTRMRRLMESPGNLTFDEADAIAFFFDVREELIVEMIRRVKKKGK</sequence>
<protein>
    <submittedName>
        <fullName evidence="1">Uncharacterized protein</fullName>
    </submittedName>
</protein>
<accession>A0AAJ6BFQ9</accession>
<dbReference type="AlphaFoldDB" id="A0AAJ6BFQ9"/>
<evidence type="ECO:0000313" key="2">
    <source>
        <dbReference type="Proteomes" id="UP001220610"/>
    </source>
</evidence>
<dbReference type="Proteomes" id="UP001220610">
    <property type="component" value="Chromosome"/>
</dbReference>
<dbReference type="EMBL" id="CP119311">
    <property type="protein sequence ID" value="WEK33964.1"/>
    <property type="molecule type" value="Genomic_DNA"/>
</dbReference>
<reference evidence="1" key="1">
    <citation type="submission" date="2023-03" db="EMBL/GenBank/DDBJ databases">
        <title>Andean soil-derived lignocellulolytic bacterial consortium as a source of novel taxa and putative plastic-active enzymes.</title>
        <authorList>
            <person name="Diaz-Garcia L."/>
            <person name="Chuvochina M."/>
            <person name="Feuerriegel G."/>
            <person name="Bunk B."/>
            <person name="Sproer C."/>
            <person name="Streit W.R."/>
            <person name="Rodriguez L.M."/>
            <person name="Overmann J."/>
            <person name="Jimenez D.J."/>
        </authorList>
    </citation>
    <scope>NUCLEOTIDE SEQUENCE</scope>
    <source>
        <strain evidence="1">MAG 7</strain>
    </source>
</reference>
<gene>
    <name evidence="1" type="ORF">P0Y53_15860</name>
</gene>
<evidence type="ECO:0000313" key="1">
    <source>
        <dbReference type="EMBL" id="WEK33964.1"/>
    </source>
</evidence>
<name>A0AAJ6BFQ9_9BACT</name>
<proteinExistence type="predicted"/>